<feature type="region of interest" description="Disordered" evidence="10">
    <location>
        <begin position="401"/>
        <end position="420"/>
    </location>
</feature>
<proteinExistence type="inferred from homology"/>
<evidence type="ECO:0000256" key="2">
    <source>
        <dbReference type="ARBA" id="ARBA00004259"/>
    </source>
</evidence>
<dbReference type="GO" id="GO:0006629">
    <property type="term" value="P:lipid metabolic process"/>
    <property type="evidence" value="ECO:0007669"/>
    <property type="project" value="TreeGrafter"/>
</dbReference>
<organism evidence="12 13">
    <name type="scientific">Trichomalopsis sarcophagae</name>
    <dbReference type="NCBI Taxonomy" id="543379"/>
    <lineage>
        <taxon>Eukaryota</taxon>
        <taxon>Metazoa</taxon>
        <taxon>Ecdysozoa</taxon>
        <taxon>Arthropoda</taxon>
        <taxon>Hexapoda</taxon>
        <taxon>Insecta</taxon>
        <taxon>Pterygota</taxon>
        <taxon>Neoptera</taxon>
        <taxon>Endopterygota</taxon>
        <taxon>Hymenoptera</taxon>
        <taxon>Apocrita</taxon>
        <taxon>Proctotrupomorpha</taxon>
        <taxon>Chalcidoidea</taxon>
        <taxon>Pteromalidae</taxon>
        <taxon>Pteromalinae</taxon>
        <taxon>Trichomalopsis</taxon>
    </lineage>
</organism>
<evidence type="ECO:0000256" key="7">
    <source>
        <dbReference type="ARBA" id="ARBA00022989"/>
    </source>
</evidence>
<dbReference type="Pfam" id="PF07787">
    <property type="entry name" value="TMEM43"/>
    <property type="match status" value="1"/>
</dbReference>
<comment type="similarity">
    <text evidence="4">Belongs to the TMEM43 family.</text>
</comment>
<evidence type="ECO:0000256" key="8">
    <source>
        <dbReference type="ARBA" id="ARBA00023136"/>
    </source>
</evidence>
<keyword evidence="13" id="KW-1185">Reference proteome</keyword>
<dbReference type="GO" id="GO:0005789">
    <property type="term" value="C:endoplasmic reticulum membrane"/>
    <property type="evidence" value="ECO:0007669"/>
    <property type="project" value="UniProtKB-SubCell"/>
</dbReference>
<dbReference type="STRING" id="543379.A0A232EYX9"/>
<keyword evidence="8 11" id="KW-0472">Membrane</keyword>
<keyword evidence="6" id="KW-0256">Endoplasmic reticulum</keyword>
<protein>
    <recommendedName>
        <fullName evidence="14">Transmembrane protein 43 homolog</fullName>
    </recommendedName>
</protein>
<evidence type="ECO:0000256" key="5">
    <source>
        <dbReference type="ARBA" id="ARBA00022692"/>
    </source>
</evidence>
<evidence type="ECO:0000256" key="4">
    <source>
        <dbReference type="ARBA" id="ARBA00006627"/>
    </source>
</evidence>
<dbReference type="GO" id="GO:0071763">
    <property type="term" value="P:nuclear membrane organization"/>
    <property type="evidence" value="ECO:0007669"/>
    <property type="project" value="TreeGrafter"/>
</dbReference>
<evidence type="ECO:0000313" key="13">
    <source>
        <dbReference type="Proteomes" id="UP000215335"/>
    </source>
</evidence>
<dbReference type="PANTHER" id="PTHR13416">
    <property type="match status" value="1"/>
</dbReference>
<name>A0A232EYX9_9HYME</name>
<evidence type="ECO:0000256" key="1">
    <source>
        <dbReference type="ARBA" id="ARBA00004127"/>
    </source>
</evidence>
<dbReference type="AlphaFoldDB" id="A0A232EYX9"/>
<evidence type="ECO:0000313" key="12">
    <source>
        <dbReference type="EMBL" id="OXU23509.1"/>
    </source>
</evidence>
<dbReference type="GO" id="GO:0005637">
    <property type="term" value="C:nuclear inner membrane"/>
    <property type="evidence" value="ECO:0007669"/>
    <property type="project" value="TreeGrafter"/>
</dbReference>
<feature type="transmembrane region" description="Helical" evidence="11">
    <location>
        <begin position="383"/>
        <end position="401"/>
    </location>
</feature>
<feature type="transmembrane region" description="Helical" evidence="11">
    <location>
        <begin position="351"/>
        <end position="376"/>
    </location>
</feature>
<keyword evidence="7 11" id="KW-1133">Transmembrane helix</keyword>
<dbReference type="InterPro" id="IPR012430">
    <property type="entry name" value="TMEM43_fam"/>
</dbReference>
<evidence type="ECO:0000256" key="9">
    <source>
        <dbReference type="ARBA" id="ARBA00023242"/>
    </source>
</evidence>
<dbReference type="OrthoDB" id="410725at2759"/>
<feature type="transmembrane region" description="Helical" evidence="11">
    <location>
        <begin position="325"/>
        <end position="345"/>
    </location>
</feature>
<evidence type="ECO:0000256" key="11">
    <source>
        <dbReference type="SAM" id="Phobius"/>
    </source>
</evidence>
<evidence type="ECO:0000256" key="3">
    <source>
        <dbReference type="ARBA" id="ARBA00004586"/>
    </source>
</evidence>
<dbReference type="PANTHER" id="PTHR13416:SF2">
    <property type="entry name" value="TRANSMEMBRANE PROTEIN 43"/>
    <property type="match status" value="1"/>
</dbReference>
<comment type="subcellular location">
    <subcellularLocation>
        <location evidence="1">Endomembrane system</location>
        <topology evidence="1">Multi-pass membrane protein</topology>
    </subcellularLocation>
    <subcellularLocation>
        <location evidence="3">Endoplasmic reticulum membrane</location>
    </subcellularLocation>
    <subcellularLocation>
        <location evidence="2">Nucleus envelope</location>
    </subcellularLocation>
</comment>
<feature type="transmembrane region" description="Helical" evidence="11">
    <location>
        <begin position="55"/>
        <end position="74"/>
    </location>
</feature>
<gene>
    <name evidence="12" type="ORF">TSAR_009837</name>
</gene>
<evidence type="ECO:0000256" key="10">
    <source>
        <dbReference type="SAM" id="MobiDB-lite"/>
    </source>
</evidence>
<keyword evidence="5 11" id="KW-0812">Transmembrane</keyword>
<sequence length="420" mass="48069">MYRANQNGHPHRGNTAGQGAMYRNRANSRYYQRHRQDQETNSVQATVMEQFKESWLTAIIGLILFATGMCLFVWNEGRAVKMAYSLDEALNNVAVIQNSLKPVPELEGRLVYLSGPLKVSEPLTEPDYGVMVASVKLRRRAQMYQWIEIEEERSYPGSLEQDKHYYYTTEWKDKLIDSNDFYIKFGHENPTEMPVKSQTQISEDVRIGNFALGMELKKKFNDFVEVTSDERPERRDIKMHSGLYYHSSDLWEPKVGDIRVQLSYAGKGGDVYSVVGKLVNGVVEPYITTHGQEILLQRKHAVSVDQMFHLEHVDNYWRTWTIRGLGWLVMFLAATCLANILKTIILNSNVLCGIIAIESLTMSVSMSISLLVIGFAWVWYRPVIGLGLALASILPFMYSTYGSSSSSTSPQQQRENYRRL</sequence>
<dbReference type="Proteomes" id="UP000215335">
    <property type="component" value="Unassembled WGS sequence"/>
</dbReference>
<comment type="caution">
    <text evidence="12">The sequence shown here is derived from an EMBL/GenBank/DDBJ whole genome shotgun (WGS) entry which is preliminary data.</text>
</comment>
<reference evidence="12 13" key="1">
    <citation type="journal article" date="2017" name="Curr. Biol.">
        <title>The Evolution of Venom by Co-option of Single-Copy Genes.</title>
        <authorList>
            <person name="Martinson E.O."/>
            <person name="Mrinalini"/>
            <person name="Kelkar Y.D."/>
            <person name="Chang C.H."/>
            <person name="Werren J.H."/>
        </authorList>
    </citation>
    <scope>NUCLEOTIDE SEQUENCE [LARGE SCALE GENOMIC DNA]</scope>
    <source>
        <strain evidence="12 13">Alberta</strain>
        <tissue evidence="12">Whole body</tissue>
    </source>
</reference>
<accession>A0A232EYX9</accession>
<keyword evidence="9" id="KW-0539">Nucleus</keyword>
<evidence type="ECO:0008006" key="14">
    <source>
        <dbReference type="Google" id="ProtNLM"/>
    </source>
</evidence>
<evidence type="ECO:0000256" key="6">
    <source>
        <dbReference type="ARBA" id="ARBA00022824"/>
    </source>
</evidence>
<dbReference type="EMBL" id="NNAY01001588">
    <property type="protein sequence ID" value="OXU23509.1"/>
    <property type="molecule type" value="Genomic_DNA"/>
</dbReference>